<proteinExistence type="predicted"/>
<reference evidence="2" key="1">
    <citation type="submission" date="2020-05" db="EMBL/GenBank/DDBJ databases">
        <title>Phylogenomic resolution of chytrid fungi.</title>
        <authorList>
            <person name="Stajich J.E."/>
            <person name="Amses K."/>
            <person name="Simmons R."/>
            <person name="Seto K."/>
            <person name="Myers J."/>
            <person name="Bonds A."/>
            <person name="Quandt C.A."/>
            <person name="Barry K."/>
            <person name="Liu P."/>
            <person name="Grigoriev I."/>
            <person name="Longcore J.E."/>
            <person name="James T.Y."/>
        </authorList>
    </citation>
    <scope>NUCLEOTIDE SEQUENCE</scope>
    <source>
        <strain evidence="2">JEL0513</strain>
    </source>
</reference>
<organism evidence="2 3">
    <name type="scientific">Physocladia obscura</name>
    <dbReference type="NCBI Taxonomy" id="109957"/>
    <lineage>
        <taxon>Eukaryota</taxon>
        <taxon>Fungi</taxon>
        <taxon>Fungi incertae sedis</taxon>
        <taxon>Chytridiomycota</taxon>
        <taxon>Chytridiomycota incertae sedis</taxon>
        <taxon>Chytridiomycetes</taxon>
        <taxon>Chytridiales</taxon>
        <taxon>Chytriomycetaceae</taxon>
        <taxon>Physocladia</taxon>
    </lineage>
</organism>
<feature type="compositionally biased region" description="Basic and acidic residues" evidence="1">
    <location>
        <begin position="278"/>
        <end position="295"/>
    </location>
</feature>
<dbReference type="AlphaFoldDB" id="A0AAD5XE37"/>
<keyword evidence="3" id="KW-1185">Reference proteome</keyword>
<feature type="non-terminal residue" evidence="2">
    <location>
        <position position="1"/>
    </location>
</feature>
<protein>
    <submittedName>
        <fullName evidence="2">Uncharacterized protein</fullName>
    </submittedName>
</protein>
<gene>
    <name evidence="2" type="ORF">HK100_002052</name>
</gene>
<dbReference type="Proteomes" id="UP001211907">
    <property type="component" value="Unassembled WGS sequence"/>
</dbReference>
<name>A0AAD5XE37_9FUNG</name>
<feature type="region of interest" description="Disordered" evidence="1">
    <location>
        <begin position="276"/>
        <end position="295"/>
    </location>
</feature>
<evidence type="ECO:0000313" key="3">
    <source>
        <dbReference type="Proteomes" id="UP001211907"/>
    </source>
</evidence>
<dbReference type="EMBL" id="JADGJH010001465">
    <property type="protein sequence ID" value="KAJ3113245.1"/>
    <property type="molecule type" value="Genomic_DNA"/>
</dbReference>
<comment type="caution">
    <text evidence="2">The sequence shown here is derived from an EMBL/GenBank/DDBJ whole genome shotgun (WGS) entry which is preliminary data.</text>
</comment>
<evidence type="ECO:0000256" key="1">
    <source>
        <dbReference type="SAM" id="MobiDB-lite"/>
    </source>
</evidence>
<evidence type="ECO:0000313" key="2">
    <source>
        <dbReference type="EMBL" id="KAJ3113245.1"/>
    </source>
</evidence>
<sequence>CLRDGSISIGIDTRLLLSFDIEANLVASIFPMPPFTKAVQVVAEPEPIKEVRSVHIFGAGQSILELKNTEPIDHRALSALSQEIITDTLNLTQSLIQDRYSLIEEWIREFENSVKCGILKCLASNDITVSPRSYELFGNFVFKCIVELETLMELLDVIDERAAYIFTPRNYTKLDEPMTQKKKYYKHLALSFGGLCEFEVRGFCAVRFELLSTGIKTWSGRWRDWMDSCCQVLVFLICEDIKPYIPKQHYFYQTQIAKSTEKPVLNELSQSIPQLDASEDKNSKDIASKSRETSKNEINENLTSKFAGIRVLLEAASQLEEFLCRSKILVADELQFIWICGRMHLENKIEIG</sequence>
<accession>A0AAD5XE37</accession>